<comment type="caution">
    <text evidence="1">The sequence shown here is derived from an EMBL/GenBank/DDBJ whole genome shotgun (WGS) entry which is preliminary data.</text>
</comment>
<evidence type="ECO:0000313" key="2">
    <source>
        <dbReference type="Proteomes" id="UP001223978"/>
    </source>
</evidence>
<reference evidence="1 2" key="1">
    <citation type="submission" date="2023-05" db="EMBL/GenBank/DDBJ databases">
        <title>Draft genome sequence of Streptomyces sp. B-S-A6 isolated from a cave soil in Thailand.</title>
        <authorList>
            <person name="Chamroensaksri N."/>
            <person name="Muangham S."/>
        </authorList>
    </citation>
    <scope>NUCLEOTIDE SEQUENCE [LARGE SCALE GENOMIC DNA]</scope>
    <source>
        <strain evidence="1 2">B-S-A6</strain>
    </source>
</reference>
<dbReference type="RefSeq" id="WP_282541633.1">
    <property type="nucleotide sequence ID" value="NZ_JASCIQ010000006.1"/>
</dbReference>
<proteinExistence type="predicted"/>
<dbReference type="Proteomes" id="UP001223978">
    <property type="component" value="Unassembled WGS sequence"/>
</dbReference>
<dbReference type="EMBL" id="JASCIQ010000006">
    <property type="protein sequence ID" value="MDI3403681.1"/>
    <property type="molecule type" value="Genomic_DNA"/>
</dbReference>
<accession>A0ABT6S6F3</accession>
<organism evidence="1 2">
    <name type="scientific">Streptomyces cavernicola</name>
    <dbReference type="NCBI Taxonomy" id="3043613"/>
    <lineage>
        <taxon>Bacteria</taxon>
        <taxon>Bacillati</taxon>
        <taxon>Actinomycetota</taxon>
        <taxon>Actinomycetes</taxon>
        <taxon>Kitasatosporales</taxon>
        <taxon>Streptomycetaceae</taxon>
        <taxon>Streptomyces</taxon>
    </lineage>
</organism>
<keyword evidence="2" id="KW-1185">Reference proteome</keyword>
<sequence length="217" mass="24100">MGRTTERTRDAVEQARALAPAGETLRGAHAAGVAMRAPKPGRFRRPRALHGERRTLYSWCAAPGYVFLVLTTMNWNPFTALFEALFDGGSGEKQRPGKPFHGGWDSLAGQLVRGLHPRTKNGADTVMQVTDRRLQLVHVSHAGSFRGTPRRVEAGWSMDVRHIGWIRDRSDVVGGCHEIGFSDGSWCSVQFQGQGWRKMPDAFPYRLSHLDPHPYGG</sequence>
<evidence type="ECO:0000313" key="1">
    <source>
        <dbReference type="EMBL" id="MDI3403681.1"/>
    </source>
</evidence>
<protein>
    <recommendedName>
        <fullName evidence="3">Transposase</fullName>
    </recommendedName>
</protein>
<name>A0ABT6S6F3_9ACTN</name>
<gene>
    <name evidence="1" type="ORF">QIS96_07555</name>
</gene>
<evidence type="ECO:0008006" key="3">
    <source>
        <dbReference type="Google" id="ProtNLM"/>
    </source>
</evidence>